<dbReference type="PANTHER" id="PTHR31956:SF8">
    <property type="entry name" value="ACID PHOSPHATASE PHOA (AFU_ORTHOLOGUE AFUA_1G03570)"/>
    <property type="match status" value="1"/>
</dbReference>
<accession>A0A8I3AAV0</accession>
<evidence type="ECO:0000256" key="2">
    <source>
        <dbReference type="SAM" id="SignalP"/>
    </source>
</evidence>
<protein>
    <submittedName>
        <fullName evidence="3">Uncharacterized protein</fullName>
    </submittedName>
</protein>
<feature type="chain" id="PRO_5034239827" evidence="2">
    <location>
        <begin position="19"/>
        <end position="125"/>
    </location>
</feature>
<dbReference type="InterPro" id="IPR007312">
    <property type="entry name" value="Phosphoesterase"/>
</dbReference>
<organism evidence="3 4">
    <name type="scientific">Boletus reticuloceps</name>
    <dbReference type="NCBI Taxonomy" id="495285"/>
    <lineage>
        <taxon>Eukaryota</taxon>
        <taxon>Fungi</taxon>
        <taxon>Dikarya</taxon>
        <taxon>Basidiomycota</taxon>
        <taxon>Agaricomycotina</taxon>
        <taxon>Agaricomycetes</taxon>
        <taxon>Agaricomycetidae</taxon>
        <taxon>Boletales</taxon>
        <taxon>Boletineae</taxon>
        <taxon>Boletaceae</taxon>
        <taxon>Boletoideae</taxon>
        <taxon>Boletus</taxon>
    </lineage>
</organism>
<comment type="caution">
    <text evidence="3">The sequence shown here is derived from an EMBL/GenBank/DDBJ whole genome shotgun (WGS) entry which is preliminary data.</text>
</comment>
<dbReference type="GO" id="GO:0016788">
    <property type="term" value="F:hydrolase activity, acting on ester bonds"/>
    <property type="evidence" value="ECO:0007669"/>
    <property type="project" value="InterPro"/>
</dbReference>
<keyword evidence="1" id="KW-0378">Hydrolase</keyword>
<keyword evidence="2" id="KW-0732">Signal</keyword>
<evidence type="ECO:0000313" key="4">
    <source>
        <dbReference type="Proteomes" id="UP000683000"/>
    </source>
</evidence>
<dbReference type="Proteomes" id="UP000683000">
    <property type="component" value="Unassembled WGS sequence"/>
</dbReference>
<dbReference type="GO" id="GO:0009395">
    <property type="term" value="P:phospholipid catabolic process"/>
    <property type="evidence" value="ECO:0007669"/>
    <property type="project" value="TreeGrafter"/>
</dbReference>
<dbReference type="AlphaFoldDB" id="A0A8I3AAV0"/>
<name>A0A8I3AAV0_9AGAM</name>
<dbReference type="PANTHER" id="PTHR31956">
    <property type="entry name" value="NON-SPECIFIC PHOSPHOLIPASE C4-RELATED"/>
    <property type="match status" value="1"/>
</dbReference>
<feature type="signal peptide" evidence="2">
    <location>
        <begin position="1"/>
        <end position="18"/>
    </location>
</feature>
<sequence length="125" mass="13402">MYIKHSLILLGGVAGSLATQIPPKHFTAPAAAPTDQSSFYVGDSNDTITNTPYVPGKVFDRFIQIWLENANFATAIADPVYKKLASKGILLTSYYGVTHPSEPNYIASVGGDFFGLAADSLTYIP</sequence>
<reference evidence="3" key="1">
    <citation type="submission" date="2021-03" db="EMBL/GenBank/DDBJ databases">
        <title>Evolutionary innovations through gain and loss of genes in the ectomycorrhizal Boletales.</title>
        <authorList>
            <person name="Wu G."/>
            <person name="Miyauchi S."/>
            <person name="Morin E."/>
            <person name="Yang Z.-L."/>
            <person name="Xu J."/>
            <person name="Martin F.M."/>
        </authorList>
    </citation>
    <scope>NUCLEOTIDE SEQUENCE</scope>
    <source>
        <strain evidence="3">BR01</strain>
    </source>
</reference>
<proteinExistence type="predicted"/>
<gene>
    <name evidence="3" type="ORF">JVT61DRAFT_2672</name>
</gene>
<keyword evidence="4" id="KW-1185">Reference proteome</keyword>
<dbReference type="EMBL" id="JAGFBS010000013">
    <property type="protein sequence ID" value="KAG6375815.1"/>
    <property type="molecule type" value="Genomic_DNA"/>
</dbReference>
<evidence type="ECO:0000313" key="3">
    <source>
        <dbReference type="EMBL" id="KAG6375815.1"/>
    </source>
</evidence>
<dbReference type="OrthoDB" id="3024381at2759"/>
<evidence type="ECO:0000256" key="1">
    <source>
        <dbReference type="ARBA" id="ARBA00022801"/>
    </source>
</evidence>